<keyword evidence="1" id="KW-0732">Signal</keyword>
<dbReference type="Pfam" id="PF23416">
    <property type="entry name" value="DUF7107"/>
    <property type="match status" value="1"/>
</dbReference>
<accession>A0A085N6L7</accession>
<feature type="domain" description="DUF7107" evidence="2">
    <location>
        <begin position="96"/>
        <end position="142"/>
    </location>
</feature>
<dbReference type="EMBL" id="KL367544">
    <property type="protein sequence ID" value="KFD65113.1"/>
    <property type="molecule type" value="Genomic_DNA"/>
</dbReference>
<reference evidence="4 5" key="1">
    <citation type="journal article" date="2014" name="Nat. Genet.">
        <title>Genome and transcriptome of the porcine whipworm Trichuris suis.</title>
        <authorList>
            <person name="Jex A.R."/>
            <person name="Nejsum P."/>
            <person name="Schwarz E.M."/>
            <person name="Hu L."/>
            <person name="Young N.D."/>
            <person name="Hall R.S."/>
            <person name="Korhonen P.K."/>
            <person name="Liao S."/>
            <person name="Thamsborg S."/>
            <person name="Xia J."/>
            <person name="Xu P."/>
            <person name="Wang S."/>
            <person name="Scheerlinck J.P."/>
            <person name="Hofmann A."/>
            <person name="Sternberg P.W."/>
            <person name="Wang J."/>
            <person name="Gasser R.B."/>
        </authorList>
    </citation>
    <scope>NUCLEOTIDE SEQUENCE [LARGE SCALE GENOMIC DNA]</scope>
    <source>
        <strain evidence="4">DCEP-RM93F</strain>
        <strain evidence="3">DCEP-RM93M</strain>
    </source>
</reference>
<feature type="signal peptide" evidence="1">
    <location>
        <begin position="1"/>
        <end position="27"/>
    </location>
</feature>
<dbReference type="Proteomes" id="UP000030764">
    <property type="component" value="Unassembled WGS sequence"/>
</dbReference>
<evidence type="ECO:0000259" key="2">
    <source>
        <dbReference type="Pfam" id="PF23416"/>
    </source>
</evidence>
<evidence type="ECO:0000256" key="1">
    <source>
        <dbReference type="SAM" id="SignalP"/>
    </source>
</evidence>
<evidence type="ECO:0000313" key="4">
    <source>
        <dbReference type="EMBL" id="KFD65113.1"/>
    </source>
</evidence>
<dbReference type="Proteomes" id="UP000030758">
    <property type="component" value="Unassembled WGS sequence"/>
</dbReference>
<feature type="chain" id="PRO_5010405348" description="DUF7107 domain-containing protein" evidence="1">
    <location>
        <begin position="28"/>
        <end position="183"/>
    </location>
</feature>
<dbReference type="InterPro" id="IPR055531">
    <property type="entry name" value="DUF7107"/>
</dbReference>
<organism evidence="4">
    <name type="scientific">Trichuris suis</name>
    <name type="common">pig whipworm</name>
    <dbReference type="NCBI Taxonomy" id="68888"/>
    <lineage>
        <taxon>Eukaryota</taxon>
        <taxon>Metazoa</taxon>
        <taxon>Ecdysozoa</taxon>
        <taxon>Nematoda</taxon>
        <taxon>Enoplea</taxon>
        <taxon>Dorylaimia</taxon>
        <taxon>Trichinellida</taxon>
        <taxon>Trichuridae</taxon>
        <taxon>Trichuris</taxon>
    </lineage>
</organism>
<protein>
    <recommendedName>
        <fullName evidence="2">DUF7107 domain-containing protein</fullName>
    </recommendedName>
</protein>
<gene>
    <name evidence="3" type="ORF">M513_00709</name>
    <name evidence="4" type="ORF">M514_00709</name>
</gene>
<evidence type="ECO:0000313" key="5">
    <source>
        <dbReference type="Proteomes" id="UP000030764"/>
    </source>
</evidence>
<name>A0A085N6L7_9BILA</name>
<evidence type="ECO:0000313" key="3">
    <source>
        <dbReference type="EMBL" id="KFD58483.1"/>
    </source>
</evidence>
<proteinExistence type="predicted"/>
<dbReference type="AlphaFoldDB" id="A0A085N6L7"/>
<dbReference type="EMBL" id="KL363184">
    <property type="protein sequence ID" value="KFD58483.1"/>
    <property type="molecule type" value="Genomic_DNA"/>
</dbReference>
<sequence length="183" mass="20579">MASGDMYATTNFLAVLIVMLLSEKAEACESRKHEQCNGFGSLCFLRHCTAGVPMGNVPRCRNDLQCRRRITPLWKRRSVACKGGQCFSLASIGPQQCNKQDNCPGQSICVRMVCVPAEPTEYDCGRNGRCRVGERCIGGLCFRPVATLPRGMQPTITNNYNPPAYNNDQFWERNGFHDYDYDY</sequence>
<keyword evidence="5" id="KW-1185">Reference proteome</keyword>